<comment type="caution">
    <text evidence="7">The sequence shown here is derived from an EMBL/GenBank/DDBJ whole genome shotgun (WGS) entry which is preliminary data.</text>
</comment>
<evidence type="ECO:0000256" key="5">
    <source>
        <dbReference type="ARBA" id="ARBA00023136"/>
    </source>
</evidence>
<gene>
    <name evidence="7" type="ORF">C5613_18985</name>
</gene>
<feature type="transmembrane region" description="Helical" evidence="6">
    <location>
        <begin position="63"/>
        <end position="82"/>
    </location>
</feature>
<feature type="transmembrane region" description="Helical" evidence="6">
    <location>
        <begin position="12"/>
        <end position="37"/>
    </location>
</feature>
<name>A0A2S8J8U6_RHOOP</name>
<keyword evidence="5 6" id="KW-0472">Membrane</keyword>
<protein>
    <recommendedName>
        <fullName evidence="9">Tryptophan-rich sensory protein</fullName>
    </recommendedName>
</protein>
<feature type="transmembrane region" description="Helical" evidence="6">
    <location>
        <begin position="94"/>
        <end position="110"/>
    </location>
</feature>
<evidence type="ECO:0008006" key="9">
    <source>
        <dbReference type="Google" id="ProtNLM"/>
    </source>
</evidence>
<evidence type="ECO:0000313" key="7">
    <source>
        <dbReference type="EMBL" id="PQP23425.1"/>
    </source>
</evidence>
<dbReference type="EMBL" id="PUIO01000021">
    <property type="protein sequence ID" value="PQP23425.1"/>
    <property type="molecule type" value="Genomic_DNA"/>
</dbReference>
<feature type="transmembrane region" description="Helical" evidence="6">
    <location>
        <begin position="213"/>
        <end position="229"/>
    </location>
</feature>
<evidence type="ECO:0000256" key="4">
    <source>
        <dbReference type="ARBA" id="ARBA00022989"/>
    </source>
</evidence>
<evidence type="ECO:0000256" key="3">
    <source>
        <dbReference type="ARBA" id="ARBA00022692"/>
    </source>
</evidence>
<dbReference type="RefSeq" id="WP_105416601.1">
    <property type="nucleotide sequence ID" value="NZ_PUIO01000021.1"/>
</dbReference>
<organism evidence="7 8">
    <name type="scientific">Rhodococcus opacus</name>
    <name type="common">Nocardia opaca</name>
    <dbReference type="NCBI Taxonomy" id="37919"/>
    <lineage>
        <taxon>Bacteria</taxon>
        <taxon>Bacillati</taxon>
        <taxon>Actinomycetota</taxon>
        <taxon>Actinomycetes</taxon>
        <taxon>Mycobacteriales</taxon>
        <taxon>Nocardiaceae</taxon>
        <taxon>Rhodococcus</taxon>
    </lineage>
</organism>
<evidence type="ECO:0000256" key="2">
    <source>
        <dbReference type="ARBA" id="ARBA00007524"/>
    </source>
</evidence>
<feature type="transmembrane region" description="Helical" evidence="6">
    <location>
        <begin position="189"/>
        <end position="208"/>
    </location>
</feature>
<evidence type="ECO:0000313" key="8">
    <source>
        <dbReference type="Proteomes" id="UP000239290"/>
    </source>
</evidence>
<reference evidence="8" key="1">
    <citation type="submission" date="2018-02" db="EMBL/GenBank/DDBJ databases">
        <title>Draft genome sequencing of Rhodococcus opacus KU647198.</title>
        <authorList>
            <person name="Zheng B.-X."/>
        </authorList>
    </citation>
    <scope>NUCLEOTIDE SEQUENCE [LARGE SCALE GENOMIC DNA]</scope>
    <source>
        <strain evidence="8">04-OD7</strain>
    </source>
</reference>
<evidence type="ECO:0000256" key="1">
    <source>
        <dbReference type="ARBA" id="ARBA00004141"/>
    </source>
</evidence>
<feature type="transmembrane region" description="Helical" evidence="6">
    <location>
        <begin position="116"/>
        <end position="138"/>
    </location>
</feature>
<dbReference type="Pfam" id="PF03073">
    <property type="entry name" value="TspO_MBR"/>
    <property type="match status" value="1"/>
</dbReference>
<proteinExistence type="inferred from homology"/>
<sequence length="274" mass="28007">MSGSIESSPHDGARVLVVILSAVVAIVGSIIGSGALVGTPISQVADGALAADATAVAPGGPAFSIWTLIYLGFLALAIWQALPAHRTDPRQRRAGWWLAAAMILNAAWIACVQFALLWLSVLTILALLAVLVVVFDILTNMKPSNRVEAIVVDATAFVYLGWVCVAVVANIAAALAAEKIDPFTLGADTWAVLVLTAVALVAVVLAVAGHGRFTVTAAIVWGLVWIAVARTTGDGSTSQPAAIAALAAAALAIVATAIARLPRARSGEANITKP</sequence>
<dbReference type="Proteomes" id="UP000239290">
    <property type="component" value="Unassembled WGS sequence"/>
</dbReference>
<comment type="subcellular location">
    <subcellularLocation>
        <location evidence="1">Membrane</location>
        <topology evidence="1">Multi-pass membrane protein</topology>
    </subcellularLocation>
</comment>
<feature type="transmembrane region" description="Helical" evidence="6">
    <location>
        <begin position="241"/>
        <end position="261"/>
    </location>
</feature>
<comment type="similarity">
    <text evidence="2">Belongs to the TspO/BZRP family.</text>
</comment>
<accession>A0A2S8J8U6</accession>
<dbReference type="InterPro" id="IPR004307">
    <property type="entry name" value="TspO_MBR"/>
</dbReference>
<keyword evidence="3 6" id="KW-0812">Transmembrane</keyword>
<feature type="transmembrane region" description="Helical" evidence="6">
    <location>
        <begin position="150"/>
        <end position="177"/>
    </location>
</feature>
<dbReference type="GO" id="GO:0016020">
    <property type="term" value="C:membrane"/>
    <property type="evidence" value="ECO:0007669"/>
    <property type="project" value="UniProtKB-SubCell"/>
</dbReference>
<dbReference type="AlphaFoldDB" id="A0A2S8J8U6"/>
<keyword evidence="4 6" id="KW-1133">Transmembrane helix</keyword>
<evidence type="ECO:0000256" key="6">
    <source>
        <dbReference type="SAM" id="Phobius"/>
    </source>
</evidence>
<dbReference type="Gene3D" id="1.20.1260.100">
    <property type="entry name" value="TspO/MBR protein"/>
    <property type="match status" value="1"/>
</dbReference>
<dbReference type="InterPro" id="IPR038330">
    <property type="entry name" value="TspO/MBR-related_sf"/>
</dbReference>